<dbReference type="AlphaFoldDB" id="A0A7K1SVN1"/>
<organism evidence="1 2">
    <name type="scientific">Mucilaginibacter arboris</name>
    <dbReference type="NCBI Taxonomy" id="2682090"/>
    <lineage>
        <taxon>Bacteria</taxon>
        <taxon>Pseudomonadati</taxon>
        <taxon>Bacteroidota</taxon>
        <taxon>Sphingobacteriia</taxon>
        <taxon>Sphingobacteriales</taxon>
        <taxon>Sphingobacteriaceae</taxon>
        <taxon>Mucilaginibacter</taxon>
    </lineage>
</organism>
<accession>A0A7K1SVN1</accession>
<sequence length="67" mass="7772">MLYKWIENNFSFAEKDPDGFGCPVGAHIRRTNPRDSLFNGPAISLRTVNRHLIIWRGRSYGHRSENV</sequence>
<name>A0A7K1SVN1_9SPHI</name>
<reference evidence="1 2" key="1">
    <citation type="submission" date="2019-12" db="EMBL/GenBank/DDBJ databases">
        <title>Mucilaginibacter sp. HMF7410 genome sequencing and assembly.</title>
        <authorList>
            <person name="Kang H."/>
            <person name="Cha I."/>
            <person name="Kim H."/>
            <person name="Joh K."/>
        </authorList>
    </citation>
    <scope>NUCLEOTIDE SEQUENCE [LARGE SCALE GENOMIC DNA]</scope>
    <source>
        <strain evidence="1 2">HMF7410</strain>
    </source>
</reference>
<protein>
    <submittedName>
        <fullName evidence="1">Uncharacterized protein</fullName>
    </submittedName>
</protein>
<keyword evidence="2" id="KW-1185">Reference proteome</keyword>
<dbReference type="EMBL" id="WPIK01000005">
    <property type="protein sequence ID" value="MVN21386.1"/>
    <property type="molecule type" value="Genomic_DNA"/>
</dbReference>
<evidence type="ECO:0000313" key="2">
    <source>
        <dbReference type="Proteomes" id="UP000462014"/>
    </source>
</evidence>
<proteinExistence type="predicted"/>
<dbReference type="SUPFAM" id="SSF54909">
    <property type="entry name" value="Dimeric alpha+beta barrel"/>
    <property type="match status" value="1"/>
</dbReference>
<evidence type="ECO:0000313" key="1">
    <source>
        <dbReference type="EMBL" id="MVN21386.1"/>
    </source>
</evidence>
<gene>
    <name evidence="1" type="ORF">GO621_07530</name>
</gene>
<comment type="caution">
    <text evidence="1">The sequence shown here is derived from an EMBL/GenBank/DDBJ whole genome shotgun (WGS) entry which is preliminary data.</text>
</comment>
<dbReference type="RefSeq" id="WP_157565658.1">
    <property type="nucleotide sequence ID" value="NZ_WPIK01000005.1"/>
</dbReference>
<dbReference type="Proteomes" id="UP000462014">
    <property type="component" value="Unassembled WGS sequence"/>
</dbReference>
<dbReference type="InterPro" id="IPR011008">
    <property type="entry name" value="Dimeric_a/b-barrel"/>
</dbReference>